<dbReference type="EMBL" id="KB743330">
    <property type="protein sequence ID" value="EOA99401.1"/>
    <property type="molecule type" value="Genomic_DNA"/>
</dbReference>
<name>R0JQK8_ANAPL</name>
<dbReference type="Proteomes" id="UP000296049">
    <property type="component" value="Unassembled WGS sequence"/>
</dbReference>
<evidence type="ECO:0000313" key="2">
    <source>
        <dbReference type="Proteomes" id="UP000296049"/>
    </source>
</evidence>
<sequence length="67" mass="7545">MKYQFSLSSKDKENSGKSMAIGAFLLSCRKARLLKVTASADASFDWEPEHMKRYSEPMQMLLALQAA</sequence>
<gene>
    <name evidence="1" type="ORF">Anapl_15127</name>
</gene>
<proteinExistence type="predicted"/>
<dbReference type="PROSITE" id="PS51257">
    <property type="entry name" value="PROKAR_LIPOPROTEIN"/>
    <property type="match status" value="1"/>
</dbReference>
<protein>
    <submittedName>
        <fullName evidence="1">Uncharacterized protein</fullName>
    </submittedName>
</protein>
<reference evidence="2" key="1">
    <citation type="journal article" date="2013" name="Nat. Genet.">
        <title>The duck genome and transcriptome provide insight into an avian influenza virus reservoir species.</title>
        <authorList>
            <person name="Huang Y."/>
            <person name="Li Y."/>
            <person name="Burt D.W."/>
            <person name="Chen H."/>
            <person name="Zhang Y."/>
            <person name="Qian W."/>
            <person name="Kim H."/>
            <person name="Gan S."/>
            <person name="Zhao Y."/>
            <person name="Li J."/>
            <person name="Yi K."/>
            <person name="Feng H."/>
            <person name="Zhu P."/>
            <person name="Li B."/>
            <person name="Liu Q."/>
            <person name="Fairley S."/>
            <person name="Magor K.E."/>
            <person name="Du Z."/>
            <person name="Hu X."/>
            <person name="Goodman L."/>
            <person name="Tafer H."/>
            <person name="Vignal A."/>
            <person name="Lee T."/>
            <person name="Kim K.W."/>
            <person name="Sheng Z."/>
            <person name="An Y."/>
            <person name="Searle S."/>
            <person name="Herrero J."/>
            <person name="Groenen M.A."/>
            <person name="Crooijmans R.P."/>
            <person name="Faraut T."/>
            <person name="Cai Q."/>
            <person name="Webster R.G."/>
            <person name="Aldridge J.R."/>
            <person name="Warren W.C."/>
            <person name="Bartschat S."/>
            <person name="Kehr S."/>
            <person name="Marz M."/>
            <person name="Stadler P.F."/>
            <person name="Smith J."/>
            <person name="Kraus R.H."/>
            <person name="Zhao Y."/>
            <person name="Ren L."/>
            <person name="Fei J."/>
            <person name="Morisson M."/>
            <person name="Kaiser P."/>
            <person name="Griffin D.K."/>
            <person name="Rao M."/>
            <person name="Pitel F."/>
            <person name="Wang J."/>
            <person name="Li N."/>
        </authorList>
    </citation>
    <scope>NUCLEOTIDE SEQUENCE [LARGE SCALE GENOMIC DNA]</scope>
</reference>
<accession>R0JQK8</accession>
<organism evidence="1 2">
    <name type="scientific">Anas platyrhynchos</name>
    <name type="common">Mallard</name>
    <name type="synonym">Anas boschas</name>
    <dbReference type="NCBI Taxonomy" id="8839"/>
    <lineage>
        <taxon>Eukaryota</taxon>
        <taxon>Metazoa</taxon>
        <taxon>Chordata</taxon>
        <taxon>Craniata</taxon>
        <taxon>Vertebrata</taxon>
        <taxon>Euteleostomi</taxon>
        <taxon>Archelosauria</taxon>
        <taxon>Archosauria</taxon>
        <taxon>Dinosauria</taxon>
        <taxon>Saurischia</taxon>
        <taxon>Theropoda</taxon>
        <taxon>Coelurosauria</taxon>
        <taxon>Aves</taxon>
        <taxon>Neognathae</taxon>
        <taxon>Galloanserae</taxon>
        <taxon>Anseriformes</taxon>
        <taxon>Anatidae</taxon>
        <taxon>Anatinae</taxon>
        <taxon>Anas</taxon>
    </lineage>
</organism>
<keyword evidence="2" id="KW-1185">Reference proteome</keyword>
<evidence type="ECO:0000313" key="1">
    <source>
        <dbReference type="EMBL" id="EOA99401.1"/>
    </source>
</evidence>
<dbReference type="AlphaFoldDB" id="R0JQK8"/>